<accession>A0A0F9KD03</accession>
<comment type="caution">
    <text evidence="1">The sequence shown here is derived from an EMBL/GenBank/DDBJ whole genome shotgun (WGS) entry which is preliminary data.</text>
</comment>
<feature type="non-terminal residue" evidence="1">
    <location>
        <position position="1"/>
    </location>
</feature>
<gene>
    <name evidence="1" type="ORF">LCGC14_1649830</name>
</gene>
<name>A0A0F9KD03_9ZZZZ</name>
<evidence type="ECO:0000313" key="1">
    <source>
        <dbReference type="EMBL" id="KKM20003.1"/>
    </source>
</evidence>
<reference evidence="1" key="1">
    <citation type="journal article" date="2015" name="Nature">
        <title>Complex archaea that bridge the gap between prokaryotes and eukaryotes.</title>
        <authorList>
            <person name="Spang A."/>
            <person name="Saw J.H."/>
            <person name="Jorgensen S.L."/>
            <person name="Zaremba-Niedzwiedzka K."/>
            <person name="Martijn J."/>
            <person name="Lind A.E."/>
            <person name="van Eijk R."/>
            <person name="Schleper C."/>
            <person name="Guy L."/>
            <person name="Ettema T.J."/>
        </authorList>
    </citation>
    <scope>NUCLEOTIDE SEQUENCE</scope>
</reference>
<sequence length="27" mass="3143">ISVGDLMEQFNLTKEQVNQCINEVYLN</sequence>
<protein>
    <submittedName>
        <fullName evidence="1">Uncharacterized protein</fullName>
    </submittedName>
</protein>
<organism evidence="1">
    <name type="scientific">marine sediment metagenome</name>
    <dbReference type="NCBI Taxonomy" id="412755"/>
    <lineage>
        <taxon>unclassified sequences</taxon>
        <taxon>metagenomes</taxon>
        <taxon>ecological metagenomes</taxon>
    </lineage>
</organism>
<dbReference type="AlphaFoldDB" id="A0A0F9KD03"/>
<proteinExistence type="predicted"/>
<dbReference type="EMBL" id="LAZR01013859">
    <property type="protein sequence ID" value="KKM20003.1"/>
    <property type="molecule type" value="Genomic_DNA"/>
</dbReference>